<evidence type="ECO:0000256" key="3">
    <source>
        <dbReference type="ARBA" id="ARBA00023237"/>
    </source>
</evidence>
<name>A0A644VWJ8_9ZZZZ</name>
<dbReference type="InterPro" id="IPR006665">
    <property type="entry name" value="OmpA-like"/>
</dbReference>
<proteinExistence type="predicted"/>
<evidence type="ECO:0000256" key="2">
    <source>
        <dbReference type="ARBA" id="ARBA00023136"/>
    </source>
</evidence>
<dbReference type="InterPro" id="IPR050330">
    <property type="entry name" value="Bact_OuterMem_StrucFunc"/>
</dbReference>
<feature type="domain" description="OmpA-like" evidence="5">
    <location>
        <begin position="322"/>
        <end position="437"/>
    </location>
</feature>
<evidence type="ECO:0000313" key="6">
    <source>
        <dbReference type="EMBL" id="MPL95686.1"/>
    </source>
</evidence>
<comment type="caution">
    <text evidence="6">The sequence shown here is derived from an EMBL/GenBank/DDBJ whole genome shotgun (WGS) entry which is preliminary data.</text>
</comment>
<reference evidence="6" key="1">
    <citation type="submission" date="2019-08" db="EMBL/GenBank/DDBJ databases">
        <authorList>
            <person name="Kucharzyk K."/>
            <person name="Murdoch R.W."/>
            <person name="Higgins S."/>
            <person name="Loffler F."/>
        </authorList>
    </citation>
    <scope>NUCLEOTIDE SEQUENCE</scope>
</reference>
<feature type="region of interest" description="Disordered" evidence="4">
    <location>
        <begin position="62"/>
        <end position="100"/>
    </location>
</feature>
<gene>
    <name evidence="6" type="ORF">SDC9_41858</name>
</gene>
<accession>A0A644VWJ8</accession>
<sequence length="437" mass="49420">MKRLVTILVIILLATIYANGQGWVNSLGNKVKEKAKEKVEQKVEEKTEEVMEKGFETVEKGVKKKKGVKNEEGEESVSEEEEQADERSAEKRSENRSVAPQQKKALESFTQYDFIPGDKILFYEDFSQDAIGDFPALWTSNGSGEVKTVSVSDGKWLHLNGEDAVYCYMRKIDFPGNFIIEFDMIPDKEYSLDGIKFTIYEDQSDNTERADDDLYPGFAGIHIFPGSDKWSTLGYRDTDDWLTAEASKNPVVLEESNHIIIWVQNRRVRIYHAGAKVLDAPTNIYPGVKFNRIRFSGWDRNSHPYISNIKITTAAPDMRSKLLTEGKIVSYGIYFDSGKDVVKSESYGSVKEIAAVLNENPDVKIKIVGHTDSDGNDALNLDLSKRRAAAVKRYLEKEFGIAPERLQTDGMGEQQPVASNDKPENKAKNRRVEFIKL</sequence>
<organism evidence="6">
    <name type="scientific">bioreactor metagenome</name>
    <dbReference type="NCBI Taxonomy" id="1076179"/>
    <lineage>
        <taxon>unclassified sequences</taxon>
        <taxon>metagenomes</taxon>
        <taxon>ecological metagenomes</taxon>
    </lineage>
</organism>
<dbReference type="AlphaFoldDB" id="A0A644VWJ8"/>
<dbReference type="InterPro" id="IPR006664">
    <property type="entry name" value="OMP_bac"/>
</dbReference>
<dbReference type="SUPFAM" id="SSF103088">
    <property type="entry name" value="OmpA-like"/>
    <property type="match status" value="1"/>
</dbReference>
<keyword evidence="3" id="KW-0998">Cell outer membrane</keyword>
<evidence type="ECO:0000259" key="5">
    <source>
        <dbReference type="PROSITE" id="PS51123"/>
    </source>
</evidence>
<dbReference type="Gene3D" id="3.30.1330.60">
    <property type="entry name" value="OmpA-like domain"/>
    <property type="match status" value="1"/>
</dbReference>
<feature type="compositionally biased region" description="Basic and acidic residues" evidence="4">
    <location>
        <begin position="421"/>
        <end position="430"/>
    </location>
</feature>
<evidence type="ECO:0000256" key="1">
    <source>
        <dbReference type="ARBA" id="ARBA00004442"/>
    </source>
</evidence>
<dbReference type="PROSITE" id="PS51123">
    <property type="entry name" value="OMPA_2"/>
    <property type="match status" value="1"/>
</dbReference>
<dbReference type="InterPro" id="IPR036737">
    <property type="entry name" value="OmpA-like_sf"/>
</dbReference>
<dbReference type="EMBL" id="VSSQ01000477">
    <property type="protein sequence ID" value="MPL95686.1"/>
    <property type="molecule type" value="Genomic_DNA"/>
</dbReference>
<dbReference type="PRINTS" id="PR01021">
    <property type="entry name" value="OMPADOMAIN"/>
</dbReference>
<dbReference type="Pfam" id="PF00691">
    <property type="entry name" value="OmpA"/>
    <property type="match status" value="1"/>
</dbReference>
<feature type="compositionally biased region" description="Acidic residues" evidence="4">
    <location>
        <begin position="72"/>
        <end position="84"/>
    </location>
</feature>
<comment type="subcellular location">
    <subcellularLocation>
        <location evidence="1">Cell outer membrane</location>
    </subcellularLocation>
</comment>
<dbReference type="PANTHER" id="PTHR30329">
    <property type="entry name" value="STATOR ELEMENT OF FLAGELLAR MOTOR COMPLEX"/>
    <property type="match status" value="1"/>
</dbReference>
<feature type="compositionally biased region" description="Basic and acidic residues" evidence="4">
    <location>
        <begin position="85"/>
        <end position="95"/>
    </location>
</feature>
<feature type="region of interest" description="Disordered" evidence="4">
    <location>
        <begin position="405"/>
        <end position="430"/>
    </location>
</feature>
<dbReference type="PANTHER" id="PTHR30329:SF21">
    <property type="entry name" value="LIPOPROTEIN YIAD-RELATED"/>
    <property type="match status" value="1"/>
</dbReference>
<keyword evidence="2" id="KW-0472">Membrane</keyword>
<protein>
    <recommendedName>
        <fullName evidence="5">OmpA-like domain-containing protein</fullName>
    </recommendedName>
</protein>
<dbReference type="GO" id="GO:0009279">
    <property type="term" value="C:cell outer membrane"/>
    <property type="evidence" value="ECO:0007669"/>
    <property type="project" value="UniProtKB-SubCell"/>
</dbReference>
<dbReference type="CDD" id="cd07185">
    <property type="entry name" value="OmpA_C-like"/>
    <property type="match status" value="1"/>
</dbReference>
<evidence type="ECO:0000256" key="4">
    <source>
        <dbReference type="SAM" id="MobiDB-lite"/>
    </source>
</evidence>